<evidence type="ECO:0000256" key="2">
    <source>
        <dbReference type="ARBA" id="ARBA00004765"/>
    </source>
</evidence>
<comment type="subcellular location">
    <subcellularLocation>
        <location evidence="1">Endoplasmic reticulum membrane</location>
        <topology evidence="1">Multi-pass membrane protein</topology>
    </subcellularLocation>
</comment>
<evidence type="ECO:0000259" key="17">
    <source>
        <dbReference type="SMART" id="SM00563"/>
    </source>
</evidence>
<evidence type="ECO:0000256" key="13">
    <source>
        <dbReference type="ARBA" id="ARBA00023209"/>
    </source>
</evidence>
<dbReference type="SUPFAM" id="SSF69593">
    <property type="entry name" value="Glycerol-3-phosphate (1)-acyltransferase"/>
    <property type="match status" value="1"/>
</dbReference>
<name>A0A0P7Z301_SCLFO</name>
<keyword evidence="14" id="KW-1208">Phospholipid metabolism</keyword>
<feature type="transmembrane region" description="Helical" evidence="16">
    <location>
        <begin position="15"/>
        <end position="36"/>
    </location>
</feature>
<protein>
    <submittedName>
        <fullName evidence="18">Glycerol-3-phosphate acyltransferase 3-like</fullName>
    </submittedName>
</protein>
<dbReference type="AlphaFoldDB" id="A0A0P7Z301"/>
<keyword evidence="7 18" id="KW-0808">Transferase</keyword>
<keyword evidence="10 16" id="KW-1133">Transmembrane helix</keyword>
<evidence type="ECO:0000256" key="3">
    <source>
        <dbReference type="ARBA" id="ARBA00004771"/>
    </source>
</evidence>
<evidence type="ECO:0000256" key="10">
    <source>
        <dbReference type="ARBA" id="ARBA00022989"/>
    </source>
</evidence>
<feature type="transmembrane region" description="Helical" evidence="16">
    <location>
        <begin position="147"/>
        <end position="165"/>
    </location>
</feature>
<feature type="domain" description="Phospholipid/glycerol acyltransferase" evidence="17">
    <location>
        <begin position="233"/>
        <end position="344"/>
    </location>
</feature>
<dbReference type="InterPro" id="IPR045252">
    <property type="entry name" value="LPCAT1-like"/>
</dbReference>
<keyword evidence="13" id="KW-0594">Phospholipid biosynthesis</keyword>
<evidence type="ECO:0000256" key="16">
    <source>
        <dbReference type="SAM" id="Phobius"/>
    </source>
</evidence>
<dbReference type="GO" id="GO:0019432">
    <property type="term" value="P:triglyceride biosynthetic process"/>
    <property type="evidence" value="ECO:0007669"/>
    <property type="project" value="TreeGrafter"/>
</dbReference>
<evidence type="ECO:0000256" key="15">
    <source>
        <dbReference type="ARBA" id="ARBA00023315"/>
    </source>
</evidence>
<keyword evidence="8 16" id="KW-0812">Transmembrane</keyword>
<dbReference type="STRING" id="113540.ENSSFOP00015038951"/>
<gene>
    <name evidence="18" type="ORF">Z043_105876</name>
</gene>
<keyword evidence="12 16" id="KW-0472">Membrane</keyword>
<evidence type="ECO:0000313" key="19">
    <source>
        <dbReference type="Proteomes" id="UP000034805"/>
    </source>
</evidence>
<evidence type="ECO:0000256" key="7">
    <source>
        <dbReference type="ARBA" id="ARBA00022679"/>
    </source>
</evidence>
<dbReference type="PANTHER" id="PTHR23063">
    <property type="entry name" value="PHOSPHOLIPID ACYLTRANSFERASE"/>
    <property type="match status" value="1"/>
</dbReference>
<evidence type="ECO:0000256" key="5">
    <source>
        <dbReference type="ARBA" id="ARBA00008655"/>
    </source>
</evidence>
<evidence type="ECO:0000256" key="6">
    <source>
        <dbReference type="ARBA" id="ARBA00022516"/>
    </source>
</evidence>
<dbReference type="Proteomes" id="UP000034805">
    <property type="component" value="Unassembled WGS sequence"/>
</dbReference>
<evidence type="ECO:0000256" key="9">
    <source>
        <dbReference type="ARBA" id="ARBA00022824"/>
    </source>
</evidence>
<reference evidence="18 19" key="1">
    <citation type="submission" date="2015-08" db="EMBL/GenBank/DDBJ databases">
        <title>The genome of the Asian arowana (Scleropages formosus).</title>
        <authorList>
            <person name="Tan M.H."/>
            <person name="Gan H.M."/>
            <person name="Croft L.J."/>
            <person name="Austin C.M."/>
        </authorList>
    </citation>
    <scope>NUCLEOTIDE SEQUENCE [LARGE SCALE GENOMIC DNA]</scope>
    <source>
        <strain evidence="18">Aro1</strain>
    </source>
</reference>
<comment type="pathway">
    <text evidence="2">Phospholipid metabolism; CDP-diacylglycerol biosynthesis; CDP-diacylglycerol from sn-glycerol 3-phosphate: step 1/3.</text>
</comment>
<dbReference type="SMART" id="SM00563">
    <property type="entry name" value="PlsC"/>
    <property type="match status" value="1"/>
</dbReference>
<keyword evidence="11" id="KW-0443">Lipid metabolism</keyword>
<evidence type="ECO:0000256" key="11">
    <source>
        <dbReference type="ARBA" id="ARBA00023098"/>
    </source>
</evidence>
<comment type="caution">
    <text evidence="18">The sequence shown here is derived from an EMBL/GenBank/DDBJ whole genome shotgun (WGS) entry which is preliminary data.</text>
</comment>
<dbReference type="InterPro" id="IPR002123">
    <property type="entry name" value="Plipid/glycerol_acylTrfase"/>
</dbReference>
<keyword evidence="6" id="KW-0444">Lipid biosynthesis</keyword>
<dbReference type="GO" id="GO:0004366">
    <property type="term" value="F:glycerol-3-phosphate O-acyltransferase activity"/>
    <property type="evidence" value="ECO:0007669"/>
    <property type="project" value="TreeGrafter"/>
</dbReference>
<dbReference type="PANTHER" id="PTHR23063:SF10">
    <property type="entry name" value="GLYCEROL-3-PHOSPHATE ACYLTRANSFERASE 3"/>
    <property type="match status" value="1"/>
</dbReference>
<evidence type="ECO:0000313" key="18">
    <source>
        <dbReference type="EMBL" id="KPP74919.1"/>
    </source>
</evidence>
<organism evidence="18 19">
    <name type="scientific">Scleropages formosus</name>
    <name type="common">Asian bonytongue</name>
    <name type="synonym">Osteoglossum formosum</name>
    <dbReference type="NCBI Taxonomy" id="113540"/>
    <lineage>
        <taxon>Eukaryota</taxon>
        <taxon>Metazoa</taxon>
        <taxon>Chordata</taxon>
        <taxon>Craniata</taxon>
        <taxon>Vertebrata</taxon>
        <taxon>Euteleostomi</taxon>
        <taxon>Actinopterygii</taxon>
        <taxon>Neopterygii</taxon>
        <taxon>Teleostei</taxon>
        <taxon>Osteoglossocephala</taxon>
        <taxon>Osteoglossomorpha</taxon>
        <taxon>Osteoglossiformes</taxon>
        <taxon>Osteoglossidae</taxon>
        <taxon>Scleropages</taxon>
    </lineage>
</organism>
<evidence type="ECO:0000256" key="12">
    <source>
        <dbReference type="ARBA" id="ARBA00023136"/>
    </source>
</evidence>
<evidence type="ECO:0000256" key="8">
    <source>
        <dbReference type="ARBA" id="ARBA00022692"/>
    </source>
</evidence>
<feature type="transmembrane region" description="Helical" evidence="16">
    <location>
        <begin position="171"/>
        <end position="191"/>
    </location>
</feature>
<accession>A0A0P7Z301</accession>
<keyword evidence="15 18" id="KW-0012">Acyltransferase</keyword>
<dbReference type="EMBL" id="JARO02001611">
    <property type="protein sequence ID" value="KPP74919.1"/>
    <property type="molecule type" value="Genomic_DNA"/>
</dbReference>
<evidence type="ECO:0000256" key="14">
    <source>
        <dbReference type="ARBA" id="ARBA00023264"/>
    </source>
</evidence>
<comment type="similarity">
    <text evidence="5">Belongs to the 1-acyl-sn-glycerol-3-phosphate acyltransferase family.</text>
</comment>
<dbReference type="CDD" id="cd07991">
    <property type="entry name" value="LPLAT_LPCAT1-like"/>
    <property type="match status" value="1"/>
</dbReference>
<evidence type="ECO:0000256" key="4">
    <source>
        <dbReference type="ARBA" id="ARBA00005189"/>
    </source>
</evidence>
<comment type="pathway">
    <text evidence="3">Glycerolipid metabolism; triacylglycerol biosynthesis.</text>
</comment>
<dbReference type="GO" id="GO:0008654">
    <property type="term" value="P:phospholipid biosynthetic process"/>
    <property type="evidence" value="ECO:0007669"/>
    <property type="project" value="UniProtKB-KW"/>
</dbReference>
<dbReference type="Pfam" id="PF01553">
    <property type="entry name" value="Acyltransferase"/>
    <property type="match status" value="1"/>
</dbReference>
<sequence length="444" mass="50403">MMDESWDLTFAVVKAWFSVVVTFIMLPAMFGVSLGITELYMKILVKTLEWATLRIQKERKKQEVLNASLANGIIQRDDGSMEQEIGELRRCRPKSLAGGEFTLSDIFYFSRKGIESIVEDEVTQRFSSEELASWNLLTRTNNNFHYISLRLTVIWGLGVAIRYCILLPLRITLAAIGLSWLVIGTTLVGLLPSSRMKNWLSELVHLMCYRICARALSATIHYHNKENKPRKGGICVANHTSPIDVVILANDGCYAMVGQVHGGLMGVLQRSMVKSCPHVWFERSEMKDRHLVTTRLRDHVADKEKLPILIFPEGTCINNTSVMMFKKGSFEIGGRIYPVTIKYDPQFGDAFWNSGKYNMVSYLLRMMTSWAIVCNVWYLPAVERQEGEDAVHFANRVKSAIARQGGLEDLSWDGGLKRAKVKDTYKEQQQKKYSSMIVGEDSSD</sequence>
<evidence type="ECO:0000256" key="1">
    <source>
        <dbReference type="ARBA" id="ARBA00004477"/>
    </source>
</evidence>
<dbReference type="GO" id="GO:0005789">
    <property type="term" value="C:endoplasmic reticulum membrane"/>
    <property type="evidence" value="ECO:0007669"/>
    <property type="project" value="UniProtKB-SubCell"/>
</dbReference>
<proteinExistence type="inferred from homology"/>
<comment type="pathway">
    <text evidence="4">Lipid metabolism.</text>
</comment>
<keyword evidence="9" id="KW-0256">Endoplasmic reticulum</keyword>